<dbReference type="EMBL" id="WTPW01000248">
    <property type="protein sequence ID" value="KAF0530556.1"/>
    <property type="molecule type" value="Genomic_DNA"/>
</dbReference>
<keyword evidence="3" id="KW-1185">Reference proteome</keyword>
<comment type="caution">
    <text evidence="2">The sequence shown here is derived from an EMBL/GenBank/DDBJ whole genome shotgun (WGS) entry which is preliminary data.</text>
</comment>
<dbReference type="AlphaFoldDB" id="A0A8H4EPN8"/>
<dbReference type="OrthoDB" id="2443848at2759"/>
<evidence type="ECO:0000313" key="3">
    <source>
        <dbReference type="Proteomes" id="UP000439903"/>
    </source>
</evidence>
<dbReference type="Proteomes" id="UP000439903">
    <property type="component" value="Unassembled WGS sequence"/>
</dbReference>
<sequence>MSKVDNFKLEAQPNSGISNFFFMTAMKWWCNIESFTNFVYMKDPTLTAIQVFDRYTRNLIEIAAIKNIVPNVIQYINDLLKNLVVKFTFFYYGMNVNDEINNFFQSPPEKQSSNLFQVIESVNDELVESEYETDENKCDKAPPKIDKLAFHEAHNAIPDASKMRLKSGRVVEDVLFNYVKDKDYEDETEWDELTSDRLGIPSLPQEIAKELARYAKNSLKKLCKIVNTPYLQDGVDYDVQQHYNLEWIQMSIRALVNLYENVDLPLVRNQSEDWFTVFLFGTCIDMCMRNVQLGTDVKRTDAPSLASTNRKNHNRPNNARKLMGQKIDGVVYIINQLLEVGAIEAARSFEGESNKKYISENFKMPKTLRDMLADHIQAVGYDGKKINQIQVFGILHLGLRIQFTRLWRAGGSITIFRKDPQLYYLDNKFSAEGIKTFLKFLAAVYRYKQIIKDNLDILNSKANYDIESSEEDLLNELMGVDRLSTPPPSSRLVKYFADCWRTPKIYRSPKSKKKQKLKE</sequence>
<reference evidence="2 3" key="1">
    <citation type="journal article" date="2019" name="Environ. Microbiol.">
        <title>At the nexus of three kingdoms: the genome of the mycorrhizal fungus Gigaspora margarita provides insights into plant, endobacterial and fungal interactions.</title>
        <authorList>
            <person name="Venice F."/>
            <person name="Ghignone S."/>
            <person name="Salvioli di Fossalunga A."/>
            <person name="Amselem J."/>
            <person name="Novero M."/>
            <person name="Xianan X."/>
            <person name="Sedzielewska Toro K."/>
            <person name="Morin E."/>
            <person name="Lipzen A."/>
            <person name="Grigoriev I.V."/>
            <person name="Henrissat B."/>
            <person name="Martin F.M."/>
            <person name="Bonfante P."/>
        </authorList>
    </citation>
    <scope>NUCLEOTIDE SEQUENCE [LARGE SCALE GENOMIC DNA]</scope>
    <source>
        <strain evidence="2 3">BEG34</strain>
    </source>
</reference>
<organism evidence="2 3">
    <name type="scientific">Gigaspora margarita</name>
    <dbReference type="NCBI Taxonomy" id="4874"/>
    <lineage>
        <taxon>Eukaryota</taxon>
        <taxon>Fungi</taxon>
        <taxon>Fungi incertae sedis</taxon>
        <taxon>Mucoromycota</taxon>
        <taxon>Glomeromycotina</taxon>
        <taxon>Glomeromycetes</taxon>
        <taxon>Diversisporales</taxon>
        <taxon>Gigasporaceae</taxon>
        <taxon>Gigaspora</taxon>
    </lineage>
</organism>
<protein>
    <submittedName>
        <fullName evidence="2">C2h2-type zinc finger transcription factor</fullName>
    </submittedName>
</protein>
<gene>
    <name evidence="2" type="ORF">F8M41_012115</name>
</gene>
<accession>A0A8H4EPN8</accession>
<evidence type="ECO:0000313" key="2">
    <source>
        <dbReference type="EMBL" id="KAF0530556.1"/>
    </source>
</evidence>
<evidence type="ECO:0000256" key="1">
    <source>
        <dbReference type="SAM" id="MobiDB-lite"/>
    </source>
</evidence>
<proteinExistence type="predicted"/>
<feature type="region of interest" description="Disordered" evidence="1">
    <location>
        <begin position="300"/>
        <end position="319"/>
    </location>
</feature>
<name>A0A8H4EPN8_GIGMA</name>